<organism evidence="2 3">
    <name type="scientific">Toxocara canis</name>
    <name type="common">Canine roundworm</name>
    <dbReference type="NCBI Taxonomy" id="6265"/>
    <lineage>
        <taxon>Eukaryota</taxon>
        <taxon>Metazoa</taxon>
        <taxon>Ecdysozoa</taxon>
        <taxon>Nematoda</taxon>
        <taxon>Chromadorea</taxon>
        <taxon>Rhabditida</taxon>
        <taxon>Spirurina</taxon>
        <taxon>Ascaridomorpha</taxon>
        <taxon>Ascaridoidea</taxon>
        <taxon>Toxocaridae</taxon>
        <taxon>Toxocara</taxon>
    </lineage>
</organism>
<keyword evidence="2" id="KW-1185">Reference proteome</keyword>
<dbReference type="AlphaFoldDB" id="A0A183UV19"/>
<name>A0A183UV19_TOXCA</name>
<reference evidence="1 2" key="2">
    <citation type="submission" date="2018-11" db="EMBL/GenBank/DDBJ databases">
        <authorList>
            <consortium name="Pathogen Informatics"/>
        </authorList>
    </citation>
    <scope>NUCLEOTIDE SEQUENCE [LARGE SCALE GENOMIC DNA]</scope>
</reference>
<gene>
    <name evidence="1" type="ORF">TCNE_LOCUS12339</name>
</gene>
<protein>
    <submittedName>
        <fullName evidence="1 3">Uncharacterized protein</fullName>
    </submittedName>
</protein>
<evidence type="ECO:0000313" key="3">
    <source>
        <dbReference type="WBParaSite" id="TCNE_0001233901-mRNA-1"/>
    </source>
</evidence>
<dbReference type="Proteomes" id="UP000050794">
    <property type="component" value="Unassembled WGS sequence"/>
</dbReference>
<accession>A0A183UV19</accession>
<dbReference type="EMBL" id="UYWY01021215">
    <property type="protein sequence ID" value="VDM43660.1"/>
    <property type="molecule type" value="Genomic_DNA"/>
</dbReference>
<dbReference type="WBParaSite" id="TCNE_0001233901-mRNA-1">
    <property type="protein sequence ID" value="TCNE_0001233901-mRNA-1"/>
    <property type="gene ID" value="TCNE_0001233901"/>
</dbReference>
<reference evidence="3" key="1">
    <citation type="submission" date="2016-06" db="UniProtKB">
        <authorList>
            <consortium name="WormBaseParasite"/>
        </authorList>
    </citation>
    <scope>IDENTIFICATION</scope>
</reference>
<sequence>MAVLGEWEVRVGAPAGNKTLSGGAGGGGGGGCGGGVLAYGCADAGAAGVGCCCCPGNHSIGDVEAMRQLRCFTLYAQLHPRPASRVLSPLEMRHSISMCGCRPDVWLLSLQKNRSSLLYHL</sequence>
<proteinExistence type="predicted"/>
<evidence type="ECO:0000313" key="1">
    <source>
        <dbReference type="EMBL" id="VDM43660.1"/>
    </source>
</evidence>
<evidence type="ECO:0000313" key="2">
    <source>
        <dbReference type="Proteomes" id="UP000050794"/>
    </source>
</evidence>